<feature type="compositionally biased region" description="Polar residues" evidence="4">
    <location>
        <begin position="92"/>
        <end position="102"/>
    </location>
</feature>
<evidence type="ECO:0000256" key="3">
    <source>
        <dbReference type="ARBA" id="ARBA00022840"/>
    </source>
</evidence>
<dbReference type="PANTHER" id="PTHR12241">
    <property type="entry name" value="TUBULIN POLYGLUTAMYLASE"/>
    <property type="match status" value="1"/>
</dbReference>
<feature type="compositionally biased region" description="Polar residues" evidence="4">
    <location>
        <begin position="68"/>
        <end position="84"/>
    </location>
</feature>
<comment type="caution">
    <text evidence="5">The sequence shown here is derived from an EMBL/GenBank/DDBJ whole genome shotgun (WGS) entry which is preliminary data.</text>
</comment>
<accession>A0AAD5X7I6</accession>
<feature type="compositionally biased region" description="Low complexity" evidence="4">
    <location>
        <begin position="103"/>
        <end position="114"/>
    </location>
</feature>
<sequence length="945" mass="106350">MQINDSKATFTLQTRPSRLVRVKTPPPTSLLPKNQPYPYSSSHPLLKPHGFSQGEVLPPLPYPLNNNKSLEFSTSQKSNTNSFGNGKKKHSQTVVNMSTGTLSTPPSYQPQSTSKKPKIRVEQQQQQQYHQQHQQKYKGKTKAHQPATSKILLTGKSVKKNLYLQDAEKIASKVPKAATGKRKVIGNFDADNPGIYSTHDNGSKNLIPKKLEERMPSILTLQEQEPEEYDFTKGDSDIDDVRNELDEAEGEEEEDSEFEDDEEEQEISDFDSLGECEDEEDGSMGGETLDDDEETKTGCSRSASSYGSDDTSSGLKNWKTTPTQANHNLTQRNAIKTKNFSSSAQKYGIAVMIDDDTENQFSANGETVVKSGHKIKSAIVPSLFDDGEAVLYFPREGESACLRKAGFKLVKGGKKWIGYWGKHYAAEKFRTIEPWQKVNHFPMSFEIGRKDKMYLNVSRMRERVRDEVRLDFLPATYFLPNQRRRLKLAFGTHPCWIIKPPASARGIGIRVVNRWKDIPQRKDIIVSKYVQNPYLIDKKKFDIRLYVVVTSFDPLRIYLFKEGIVRFAGEKSLALLDKYFSRQGINFAPVMERIKHIIVSTVISTHAANSSGTRMYTTNTSSCYELFGFDVLLDAHLKPWIMEVNISPSLKASCDIDLAIKSRLSIDLFNLVGIKVKDLDESQKSHKKRKAQKPFLSSSERAKLRQFASSNGDLNLLVDLTNNDLKILKESEDEQAISSQQQQTQPLTQKSNARQIQSHAREFGSYTSSHSDVTAAAGLNKYPERQQIDVKKAILTASSAGIAPRVNPTYTLKPRKIFVRKPEDGLGIFGNGNSSELLLQSQLQPPPQPSQQPAPPPSVVINELASIVKEMQQIQCQRQMQQQTRRAAIPSSCGLNKEYPSTSAYTAAMAIAHVTAKFRALEMNEQDRKFQHDLPTWNNILKDIG</sequence>
<name>A0AAD5X7I6_9FUNG</name>
<proteinExistence type="predicted"/>
<reference evidence="5" key="1">
    <citation type="submission" date="2020-05" db="EMBL/GenBank/DDBJ databases">
        <title>Phylogenomic resolution of chytrid fungi.</title>
        <authorList>
            <person name="Stajich J.E."/>
            <person name="Amses K."/>
            <person name="Simmons R."/>
            <person name="Seto K."/>
            <person name="Myers J."/>
            <person name="Bonds A."/>
            <person name="Quandt C.A."/>
            <person name="Barry K."/>
            <person name="Liu P."/>
            <person name="Grigoriev I."/>
            <person name="Longcore J.E."/>
            <person name="James T.Y."/>
        </authorList>
    </citation>
    <scope>NUCLEOTIDE SEQUENCE</scope>
    <source>
        <strain evidence="5">JEL0513</strain>
    </source>
</reference>
<evidence type="ECO:0000256" key="1">
    <source>
        <dbReference type="ARBA" id="ARBA00022598"/>
    </source>
</evidence>
<dbReference type="PANTHER" id="PTHR12241:SF147">
    <property type="entry name" value="TUBULIN POLYGLUTAMYLASE TTLL7"/>
    <property type="match status" value="1"/>
</dbReference>
<keyword evidence="2" id="KW-0547">Nucleotide-binding</keyword>
<dbReference type="Proteomes" id="UP001211907">
    <property type="component" value="Unassembled WGS sequence"/>
</dbReference>
<keyword evidence="3" id="KW-0067">ATP-binding</keyword>
<feature type="compositionally biased region" description="Low complexity" evidence="4">
    <location>
        <begin position="736"/>
        <end position="745"/>
    </location>
</feature>
<gene>
    <name evidence="5" type="primary">TTLL4</name>
    <name evidence="5" type="ORF">HK100_006418</name>
</gene>
<evidence type="ECO:0000256" key="4">
    <source>
        <dbReference type="SAM" id="MobiDB-lite"/>
    </source>
</evidence>
<dbReference type="InterPro" id="IPR004344">
    <property type="entry name" value="TTL/TTLL_fam"/>
</dbReference>
<feature type="compositionally biased region" description="Polar residues" evidence="4">
    <location>
        <begin position="1"/>
        <end position="16"/>
    </location>
</feature>
<dbReference type="SUPFAM" id="SSF56059">
    <property type="entry name" value="Glutathione synthetase ATP-binding domain-like"/>
    <property type="match status" value="1"/>
</dbReference>
<protein>
    <submittedName>
        <fullName evidence="5">Tubulin polyglutamylase ttll4</fullName>
    </submittedName>
</protein>
<dbReference type="AlphaFoldDB" id="A0AAD5X7I6"/>
<feature type="region of interest" description="Disordered" evidence="4">
    <location>
        <begin position="245"/>
        <end position="325"/>
    </location>
</feature>
<dbReference type="GO" id="GO:0005524">
    <property type="term" value="F:ATP binding"/>
    <property type="evidence" value="ECO:0007669"/>
    <property type="project" value="UniProtKB-KW"/>
</dbReference>
<organism evidence="5 6">
    <name type="scientific">Physocladia obscura</name>
    <dbReference type="NCBI Taxonomy" id="109957"/>
    <lineage>
        <taxon>Eukaryota</taxon>
        <taxon>Fungi</taxon>
        <taxon>Fungi incertae sedis</taxon>
        <taxon>Chytridiomycota</taxon>
        <taxon>Chytridiomycota incertae sedis</taxon>
        <taxon>Chytridiomycetes</taxon>
        <taxon>Chytridiales</taxon>
        <taxon>Chytriomycetaceae</taxon>
        <taxon>Physocladia</taxon>
    </lineage>
</organism>
<evidence type="ECO:0000313" key="5">
    <source>
        <dbReference type="EMBL" id="KAJ3093773.1"/>
    </source>
</evidence>
<dbReference type="Gene3D" id="3.30.470.20">
    <property type="entry name" value="ATP-grasp fold, B domain"/>
    <property type="match status" value="1"/>
</dbReference>
<dbReference type="EMBL" id="JADGJH010002982">
    <property type="protein sequence ID" value="KAJ3093773.1"/>
    <property type="molecule type" value="Genomic_DNA"/>
</dbReference>
<dbReference type="Pfam" id="PF03133">
    <property type="entry name" value="TTL"/>
    <property type="match status" value="2"/>
</dbReference>
<feature type="compositionally biased region" description="Low complexity" evidence="4">
    <location>
        <begin position="300"/>
        <end position="314"/>
    </location>
</feature>
<feature type="region of interest" description="Disordered" evidence="4">
    <location>
        <begin position="1"/>
        <end position="149"/>
    </location>
</feature>
<keyword evidence="1" id="KW-0436">Ligase</keyword>
<feature type="compositionally biased region" description="Low complexity" evidence="4">
    <location>
        <begin position="123"/>
        <end position="132"/>
    </location>
</feature>
<dbReference type="GO" id="GO:0070740">
    <property type="term" value="F:tubulin-glutamic acid ligase activity"/>
    <property type="evidence" value="ECO:0007669"/>
    <property type="project" value="TreeGrafter"/>
</dbReference>
<evidence type="ECO:0000256" key="2">
    <source>
        <dbReference type="ARBA" id="ARBA00022741"/>
    </source>
</evidence>
<feature type="compositionally biased region" description="Acidic residues" evidence="4">
    <location>
        <begin position="246"/>
        <end position="294"/>
    </location>
</feature>
<dbReference type="GO" id="GO:0000226">
    <property type="term" value="P:microtubule cytoskeleton organization"/>
    <property type="evidence" value="ECO:0007669"/>
    <property type="project" value="TreeGrafter"/>
</dbReference>
<feature type="region of interest" description="Disordered" evidence="4">
    <location>
        <begin position="732"/>
        <end position="751"/>
    </location>
</feature>
<keyword evidence="6" id="KW-1185">Reference proteome</keyword>
<dbReference type="GO" id="GO:0036064">
    <property type="term" value="C:ciliary basal body"/>
    <property type="evidence" value="ECO:0007669"/>
    <property type="project" value="TreeGrafter"/>
</dbReference>
<dbReference type="GO" id="GO:0015631">
    <property type="term" value="F:tubulin binding"/>
    <property type="evidence" value="ECO:0007669"/>
    <property type="project" value="TreeGrafter"/>
</dbReference>
<evidence type="ECO:0000313" key="6">
    <source>
        <dbReference type="Proteomes" id="UP001211907"/>
    </source>
</evidence>
<feature type="compositionally biased region" description="Basic residues" evidence="4">
    <location>
        <begin position="133"/>
        <end position="143"/>
    </location>
</feature>
<dbReference type="PROSITE" id="PS51221">
    <property type="entry name" value="TTL"/>
    <property type="match status" value="1"/>
</dbReference>